<dbReference type="PROSITE" id="PS01283">
    <property type="entry name" value="TBOX_1"/>
    <property type="match status" value="1"/>
</dbReference>
<feature type="region of interest" description="Disordered" evidence="8">
    <location>
        <begin position="422"/>
        <end position="494"/>
    </location>
</feature>
<feature type="region of interest" description="Disordered" evidence="8">
    <location>
        <begin position="531"/>
        <end position="584"/>
    </location>
</feature>
<keyword evidence="3" id="KW-0805">Transcription regulation</keyword>
<feature type="compositionally biased region" description="Pro residues" evidence="8">
    <location>
        <begin position="567"/>
        <end position="581"/>
    </location>
</feature>
<dbReference type="Gene3D" id="2.60.40.820">
    <property type="entry name" value="Transcription factor, T-box"/>
    <property type="match status" value="1"/>
</dbReference>
<accession>H3DCM7</accession>
<comment type="caution">
    <text evidence="7">Lacks conserved residue(s) required for the propagation of feature annotation.</text>
</comment>
<dbReference type="GO" id="GO:0021523">
    <property type="term" value="P:somatic motor neuron differentiation"/>
    <property type="evidence" value="ECO:0007669"/>
    <property type="project" value="Ensembl"/>
</dbReference>
<dbReference type="GO" id="GO:0000978">
    <property type="term" value="F:RNA polymerase II cis-regulatory region sequence-specific DNA binding"/>
    <property type="evidence" value="ECO:0007669"/>
    <property type="project" value="InterPro"/>
</dbReference>
<dbReference type="PANTHER" id="PTHR11267:SF197">
    <property type="entry name" value="T-BOX TRANSCRIPTION FACTOR TBX6"/>
    <property type="match status" value="1"/>
</dbReference>
<dbReference type="STRING" id="99883.ENSTNIP00000018270"/>
<dbReference type="FunFam" id="2.60.40.820:FF:000010">
    <property type="entry name" value="T-box transcription factor TBX6"/>
    <property type="match status" value="1"/>
</dbReference>
<organism evidence="10 11">
    <name type="scientific">Tetraodon nigroviridis</name>
    <name type="common">Spotted green pufferfish</name>
    <name type="synonym">Chelonodon nigroviridis</name>
    <dbReference type="NCBI Taxonomy" id="99883"/>
    <lineage>
        <taxon>Eukaryota</taxon>
        <taxon>Metazoa</taxon>
        <taxon>Chordata</taxon>
        <taxon>Craniata</taxon>
        <taxon>Vertebrata</taxon>
        <taxon>Euteleostomi</taxon>
        <taxon>Actinopterygii</taxon>
        <taxon>Neopterygii</taxon>
        <taxon>Teleostei</taxon>
        <taxon>Neoteleostei</taxon>
        <taxon>Acanthomorphata</taxon>
        <taxon>Eupercaria</taxon>
        <taxon>Tetraodontiformes</taxon>
        <taxon>Tetradontoidea</taxon>
        <taxon>Tetraodontidae</taxon>
        <taxon>Tetraodon</taxon>
    </lineage>
</organism>
<dbReference type="AlphaFoldDB" id="H3DCM7"/>
<evidence type="ECO:0000256" key="4">
    <source>
        <dbReference type="ARBA" id="ARBA00023125"/>
    </source>
</evidence>
<dbReference type="FunCoup" id="H3DCM7">
    <property type="interactions" value="22"/>
</dbReference>
<dbReference type="GO" id="GO:0000981">
    <property type="term" value="F:DNA-binding transcription factor activity, RNA polymerase II-specific"/>
    <property type="evidence" value="ECO:0007669"/>
    <property type="project" value="TreeGrafter"/>
</dbReference>
<evidence type="ECO:0000256" key="3">
    <source>
        <dbReference type="ARBA" id="ARBA00023015"/>
    </source>
</evidence>
<feature type="region of interest" description="Disordered" evidence="8">
    <location>
        <begin position="859"/>
        <end position="880"/>
    </location>
</feature>
<feature type="compositionally biased region" description="Polar residues" evidence="8">
    <location>
        <begin position="464"/>
        <end position="474"/>
    </location>
</feature>
<reference evidence="11" key="1">
    <citation type="journal article" date="2004" name="Nature">
        <title>Genome duplication in the teleost fish Tetraodon nigroviridis reveals the early vertebrate proto-karyotype.</title>
        <authorList>
            <person name="Jaillon O."/>
            <person name="Aury J.-M."/>
            <person name="Brunet F."/>
            <person name="Petit J.-L."/>
            <person name="Stange-Thomann N."/>
            <person name="Mauceli E."/>
            <person name="Bouneau L."/>
            <person name="Fischer C."/>
            <person name="Ozouf-Costaz C."/>
            <person name="Bernot A."/>
            <person name="Nicaud S."/>
            <person name="Jaffe D."/>
            <person name="Fisher S."/>
            <person name="Lutfalla G."/>
            <person name="Dossat C."/>
            <person name="Segurens B."/>
            <person name="Dasilva C."/>
            <person name="Salanoubat M."/>
            <person name="Levy M."/>
            <person name="Boudet N."/>
            <person name="Castellano S."/>
            <person name="Anthouard V."/>
            <person name="Jubin C."/>
            <person name="Castelli V."/>
            <person name="Katinka M."/>
            <person name="Vacherie B."/>
            <person name="Biemont C."/>
            <person name="Skalli Z."/>
            <person name="Cattolico L."/>
            <person name="Poulain J."/>
            <person name="De Berardinis V."/>
            <person name="Cruaud C."/>
            <person name="Duprat S."/>
            <person name="Brottier P."/>
            <person name="Coutanceau J.-P."/>
            <person name="Gouzy J."/>
            <person name="Parra G."/>
            <person name="Lardier G."/>
            <person name="Chapple C."/>
            <person name="McKernan K.J."/>
            <person name="McEwan P."/>
            <person name="Bosak S."/>
            <person name="Kellis M."/>
            <person name="Volff J.-N."/>
            <person name="Guigo R."/>
            <person name="Zody M.C."/>
            <person name="Mesirov J."/>
            <person name="Lindblad-Toh K."/>
            <person name="Birren B."/>
            <person name="Nusbaum C."/>
            <person name="Kahn D."/>
            <person name="Robinson-Rechavi M."/>
            <person name="Laudet V."/>
            <person name="Schachter V."/>
            <person name="Quetier F."/>
            <person name="Saurin W."/>
            <person name="Scarpelli C."/>
            <person name="Wincker P."/>
            <person name="Lander E.S."/>
            <person name="Weissenbach J."/>
            <person name="Roest Crollius H."/>
        </authorList>
    </citation>
    <scope>NUCLEOTIDE SEQUENCE [LARGE SCALE GENOMIC DNA]</scope>
</reference>
<feature type="compositionally biased region" description="Low complexity" evidence="8">
    <location>
        <begin position="557"/>
        <end position="566"/>
    </location>
</feature>
<dbReference type="Pfam" id="PF00907">
    <property type="entry name" value="T-box"/>
    <property type="match status" value="1"/>
</dbReference>
<evidence type="ECO:0000256" key="1">
    <source>
        <dbReference type="ARBA" id="ARBA00004123"/>
    </source>
</evidence>
<dbReference type="SMART" id="SM00425">
    <property type="entry name" value="TBOX"/>
    <property type="match status" value="1"/>
</dbReference>
<protein>
    <submittedName>
        <fullName evidence="10">T-box transcription factor 6</fullName>
    </submittedName>
</protein>
<dbReference type="PANTHER" id="PTHR11267">
    <property type="entry name" value="T-BOX PROTEIN-RELATED"/>
    <property type="match status" value="1"/>
</dbReference>
<feature type="region of interest" description="Disordered" evidence="8">
    <location>
        <begin position="758"/>
        <end position="785"/>
    </location>
</feature>
<dbReference type="OMA" id="IPFRHLY"/>
<dbReference type="Proteomes" id="UP000007303">
    <property type="component" value="Unassembled WGS sequence"/>
</dbReference>
<evidence type="ECO:0000313" key="10">
    <source>
        <dbReference type="Ensembl" id="ENSTNIP00000018270.1"/>
    </source>
</evidence>
<reference evidence="10" key="2">
    <citation type="submission" date="2025-08" db="UniProtKB">
        <authorList>
            <consortium name="Ensembl"/>
        </authorList>
    </citation>
    <scope>IDENTIFICATION</scope>
</reference>
<dbReference type="GO" id="GO:0048514">
    <property type="term" value="P:blood vessel morphogenesis"/>
    <property type="evidence" value="ECO:0007669"/>
    <property type="project" value="Ensembl"/>
</dbReference>
<dbReference type="GO" id="GO:0048641">
    <property type="term" value="P:regulation of skeletal muscle tissue development"/>
    <property type="evidence" value="ECO:0007669"/>
    <property type="project" value="Ensembl"/>
</dbReference>
<keyword evidence="5" id="KW-0804">Transcription</keyword>
<proteinExistence type="predicted"/>
<keyword evidence="2" id="KW-0217">Developmental protein</keyword>
<feature type="compositionally biased region" description="Polar residues" evidence="8">
    <location>
        <begin position="771"/>
        <end position="781"/>
    </location>
</feature>
<dbReference type="PRINTS" id="PR00937">
    <property type="entry name" value="TBOX"/>
</dbReference>
<reference evidence="10" key="3">
    <citation type="submission" date="2025-09" db="UniProtKB">
        <authorList>
            <consortium name="Ensembl"/>
        </authorList>
    </citation>
    <scope>IDENTIFICATION</scope>
</reference>
<dbReference type="InterPro" id="IPR046360">
    <property type="entry name" value="T-box_DNA-bd"/>
</dbReference>
<feature type="compositionally biased region" description="Low complexity" evidence="8">
    <location>
        <begin position="758"/>
        <end position="770"/>
    </location>
</feature>
<feature type="compositionally biased region" description="Low complexity" evidence="8">
    <location>
        <begin position="444"/>
        <end position="462"/>
    </location>
</feature>
<dbReference type="PROSITE" id="PS50252">
    <property type="entry name" value="TBOX_3"/>
    <property type="match status" value="1"/>
</dbReference>
<dbReference type="GO" id="GO:0001756">
    <property type="term" value="P:somitogenesis"/>
    <property type="evidence" value="ECO:0007669"/>
    <property type="project" value="Ensembl"/>
</dbReference>
<evidence type="ECO:0000256" key="8">
    <source>
        <dbReference type="SAM" id="MobiDB-lite"/>
    </source>
</evidence>
<dbReference type="HOGENOM" id="CLU_015806_0_0_1"/>
<feature type="domain" description="T-box" evidence="9">
    <location>
        <begin position="72"/>
        <end position="249"/>
    </location>
</feature>
<dbReference type="SUPFAM" id="SSF49417">
    <property type="entry name" value="p53-like transcription factors"/>
    <property type="match status" value="1"/>
</dbReference>
<feature type="compositionally biased region" description="Basic and acidic residues" evidence="8">
    <location>
        <begin position="532"/>
        <end position="541"/>
    </location>
</feature>
<dbReference type="InterPro" id="IPR008967">
    <property type="entry name" value="p53-like_TF_DNA-bd_sf"/>
</dbReference>
<feature type="compositionally biased region" description="Polar residues" evidence="8">
    <location>
        <begin position="371"/>
        <end position="403"/>
    </location>
</feature>
<dbReference type="InterPro" id="IPR001699">
    <property type="entry name" value="TF_T-box"/>
</dbReference>
<evidence type="ECO:0000256" key="7">
    <source>
        <dbReference type="PROSITE-ProRule" id="PRU00201"/>
    </source>
</evidence>
<evidence type="ECO:0000313" key="11">
    <source>
        <dbReference type="Proteomes" id="UP000007303"/>
    </source>
</evidence>
<evidence type="ECO:0000256" key="5">
    <source>
        <dbReference type="ARBA" id="ARBA00023163"/>
    </source>
</evidence>
<dbReference type="GO" id="GO:0045893">
    <property type="term" value="P:positive regulation of DNA-templated transcription"/>
    <property type="evidence" value="ECO:0007669"/>
    <property type="project" value="InterPro"/>
</dbReference>
<name>H3DCM7_TETNG</name>
<keyword evidence="6 7" id="KW-0539">Nucleus</keyword>
<dbReference type="GO" id="GO:0000785">
    <property type="term" value="C:chromatin"/>
    <property type="evidence" value="ECO:0007669"/>
    <property type="project" value="Ensembl"/>
</dbReference>
<dbReference type="InterPro" id="IPR018186">
    <property type="entry name" value="TF_T-box_CS"/>
</dbReference>
<keyword evidence="11" id="KW-1185">Reference proteome</keyword>
<dbReference type="Ensembl" id="ENSTNIT00000018495.1">
    <property type="protein sequence ID" value="ENSTNIP00000018270.1"/>
    <property type="gene ID" value="ENSTNIG00000015212.1"/>
</dbReference>
<dbReference type="GeneTree" id="ENSGT00940000160732"/>
<evidence type="ECO:0000259" key="9">
    <source>
        <dbReference type="PROSITE" id="PS50252"/>
    </source>
</evidence>
<comment type="subcellular location">
    <subcellularLocation>
        <location evidence="1 7">Nucleus</location>
    </subcellularLocation>
</comment>
<sequence length="880" mass="94508">MLSMEIYPSLTLGPQRMGDCFYRDRQAAAPVPLFPPTDDVLSKALPSSLVAPSSISKEAGAGTPKDEVKVELENASLWKQFSSVGTEMIITKKGRRMFPGLRLKLSGLNPSLRYILLLDILPADNSRYRFQGGSWQAVGGAEARLPDRVFIHPDSPATGAHWQSRTVSFHHAKLTNNTLDTRGHIILHSLHRYQPRVHVIEARDVLRWGGGQHSFVFPETQFITVTAYQNNKITELKINANPFAKGFREDGMNSKRQREARQKRKIAALTDNLDTPIVTCDPCDAAELLSQPSTSGSSAALALPPLPPLPHPSCGFRPEETPYQAALAPEEPLDLNQAFMASQMPDIGMSMVSEVQNPPGSEVADSLVEGSETSSFTSAFSDTQPNSFSSLPITDCSDASNPQAAIPPVDYPTIIYPFSPAPAASHPLPDSGQPASALPRSRPAHGGPHPLPSPLLLHTPQHCLQPTGQTQQGRPSFPPLSPPSQALPQTPVCLGQGKTKDIRMVQLESGQFSSPPQAVPKTLVSLALSPIQDHRTEDQRKPLCQRLPGGRHEQQKPSTSGSSAPRPAGPRPAPPAPPAPPLLQSIFSSSLHRSETSSFTSAFSDTQPNSFSSLPITDCSDASNPQAAIPPVDYPTIPGLLLSEPLQLEPAPAESHEPSHQSSAAFAYPSIYPFSPAPAASHPLPNSGQPVPLCPAPDLLMGGPHPLPSPCYSTHPNLPFQNVPPVSHPTLHLPNLSHQAQASALAASLPSMLTPSFQQSSTTLSQTVQLPNHTSSTSSSYPPADASVIPSFKPAAAYRPERVLHPPPLLSQLDPSLTSTLASSTPPPALYPAFPSYPLRLCQEPHPSLPVPFRHLYRQHQHGPAHPQGPYLDVSTRGVF</sequence>
<evidence type="ECO:0000256" key="2">
    <source>
        <dbReference type="ARBA" id="ARBA00022473"/>
    </source>
</evidence>
<feature type="region of interest" description="Disordered" evidence="8">
    <location>
        <begin position="356"/>
        <end position="404"/>
    </location>
</feature>
<evidence type="ECO:0000256" key="6">
    <source>
        <dbReference type="ARBA" id="ARBA00023242"/>
    </source>
</evidence>
<keyword evidence="4 7" id="KW-0238">DNA-binding</keyword>
<dbReference type="GO" id="GO:0016331">
    <property type="term" value="P:morphogenesis of embryonic epithelium"/>
    <property type="evidence" value="ECO:0007669"/>
    <property type="project" value="TreeGrafter"/>
</dbReference>
<dbReference type="GO" id="GO:0001708">
    <property type="term" value="P:cell fate specification"/>
    <property type="evidence" value="ECO:0007669"/>
    <property type="project" value="TreeGrafter"/>
</dbReference>
<dbReference type="InterPro" id="IPR036960">
    <property type="entry name" value="T-box_sf"/>
</dbReference>
<dbReference type="InParanoid" id="H3DCM7"/>
<dbReference type="GO" id="GO:0005634">
    <property type="term" value="C:nucleus"/>
    <property type="evidence" value="ECO:0007669"/>
    <property type="project" value="UniProtKB-SubCell"/>
</dbReference>